<organism evidence="1 2">
    <name type="scientific">Klenkia soli</name>
    <dbReference type="NCBI Taxonomy" id="1052260"/>
    <lineage>
        <taxon>Bacteria</taxon>
        <taxon>Bacillati</taxon>
        <taxon>Actinomycetota</taxon>
        <taxon>Actinomycetes</taxon>
        <taxon>Geodermatophilales</taxon>
        <taxon>Geodermatophilaceae</taxon>
        <taxon>Klenkia</taxon>
    </lineage>
</organism>
<dbReference type="EMBL" id="FNIR01000003">
    <property type="protein sequence ID" value="SDO03192.1"/>
    <property type="molecule type" value="Genomic_DNA"/>
</dbReference>
<keyword evidence="2" id="KW-1185">Reference proteome</keyword>
<accession>A0A1H0G8J0</accession>
<name>A0A1H0G8J0_9ACTN</name>
<reference evidence="2" key="1">
    <citation type="submission" date="2016-10" db="EMBL/GenBank/DDBJ databases">
        <authorList>
            <person name="Varghese N."/>
            <person name="Submissions S."/>
        </authorList>
    </citation>
    <scope>NUCLEOTIDE SEQUENCE [LARGE SCALE GENOMIC DNA]</scope>
    <source>
        <strain evidence="2">DSM 45843</strain>
    </source>
</reference>
<sequence length="113" mass="12873">MIVPLIIVRGASHACSVTEKKQTVSQRKKSTSYGEWQHFAGMLEGIAVARDALLFQYEVIADPYHPSRAPLWEAIVTMDGLLQQGAEELRSREVRWPRLKNPFPRTRPVEDTL</sequence>
<proteinExistence type="predicted"/>
<protein>
    <submittedName>
        <fullName evidence="1">Uncharacterized protein</fullName>
    </submittedName>
</protein>
<evidence type="ECO:0000313" key="2">
    <source>
        <dbReference type="Proteomes" id="UP000199088"/>
    </source>
</evidence>
<evidence type="ECO:0000313" key="1">
    <source>
        <dbReference type="EMBL" id="SDO03192.1"/>
    </source>
</evidence>
<dbReference type="Proteomes" id="UP000199088">
    <property type="component" value="Unassembled WGS sequence"/>
</dbReference>
<gene>
    <name evidence="1" type="ORF">SAMN05660199_01170</name>
</gene>
<dbReference type="AlphaFoldDB" id="A0A1H0G8J0"/>